<sequence length="87" mass="10468">MKYQNAQEMLPEELLHSIQEYVQAGYLYIPARQGKKKQWGECSGYKQMLQDRNEEIMRNFRSGLTVKELAHHHYLSERSIRRIIRSQ</sequence>
<dbReference type="PANTHER" id="PTHR37812:SF1">
    <property type="entry name" value="MU-LIKE PROPHAGE FLUMU PROTEIN C"/>
    <property type="match status" value="1"/>
</dbReference>
<organism evidence="1 2">
    <name type="scientific">Paenibacillus agri</name>
    <dbReference type="NCBI Taxonomy" id="2744309"/>
    <lineage>
        <taxon>Bacteria</taxon>
        <taxon>Bacillati</taxon>
        <taxon>Bacillota</taxon>
        <taxon>Bacilli</taxon>
        <taxon>Bacillales</taxon>
        <taxon>Paenibacillaceae</taxon>
        <taxon>Paenibacillus</taxon>
    </lineage>
</organism>
<evidence type="ECO:0000313" key="2">
    <source>
        <dbReference type="Proteomes" id="UP000564806"/>
    </source>
</evidence>
<accession>A0A850ETF8</accession>
<dbReference type="NCBIfam" id="NF040785">
    <property type="entry name" value="CD3324_fam"/>
    <property type="match status" value="1"/>
</dbReference>
<dbReference type="AlphaFoldDB" id="A0A850ETF8"/>
<reference evidence="1" key="1">
    <citation type="submission" date="2020-06" db="EMBL/GenBank/DDBJ databases">
        <title>Paenibacillus sp. nov., isolated from soil.</title>
        <authorList>
            <person name="Seo Y.L."/>
        </authorList>
    </citation>
    <scope>NUCLEOTIDE SEQUENCE [LARGE SCALE GENOMIC DNA]</scope>
    <source>
        <strain evidence="1">JW14</strain>
    </source>
</reference>
<name>A0A850ETF8_9BACL</name>
<dbReference type="Gene3D" id="1.10.10.60">
    <property type="entry name" value="Homeodomain-like"/>
    <property type="match status" value="1"/>
</dbReference>
<dbReference type="SUPFAM" id="SSF46689">
    <property type="entry name" value="Homeodomain-like"/>
    <property type="match status" value="1"/>
</dbReference>
<gene>
    <name evidence="1" type="ORF">HPT30_12810</name>
</gene>
<dbReference type="Proteomes" id="UP000564806">
    <property type="component" value="Unassembled WGS sequence"/>
</dbReference>
<dbReference type="PANTHER" id="PTHR37812">
    <property type="entry name" value="MU-LIKE PROPHAGE FLUMU PROTEIN C"/>
    <property type="match status" value="1"/>
</dbReference>
<comment type="caution">
    <text evidence="1">The sequence shown here is derived from an EMBL/GenBank/DDBJ whole genome shotgun (WGS) entry which is preliminary data.</text>
</comment>
<dbReference type="RefSeq" id="WP_175371773.1">
    <property type="nucleotide sequence ID" value="NZ_JABWCS010000207.1"/>
</dbReference>
<dbReference type="InterPro" id="IPR052411">
    <property type="entry name" value="c-mor_Regulatory_Protein"/>
</dbReference>
<protein>
    <submittedName>
        <fullName evidence="1">Response regulator transcription factor</fullName>
    </submittedName>
</protein>
<dbReference type="InterPro" id="IPR049739">
    <property type="entry name" value="YraL-like"/>
</dbReference>
<proteinExistence type="predicted"/>
<dbReference type="InterPro" id="IPR009057">
    <property type="entry name" value="Homeodomain-like_sf"/>
</dbReference>
<evidence type="ECO:0000313" key="1">
    <source>
        <dbReference type="EMBL" id="NUU61231.1"/>
    </source>
</evidence>
<dbReference type="EMBL" id="JABWCS010000207">
    <property type="protein sequence ID" value="NUU61231.1"/>
    <property type="molecule type" value="Genomic_DNA"/>
</dbReference>
<keyword evidence="2" id="KW-1185">Reference proteome</keyword>